<dbReference type="RefSeq" id="WP_186856205.1">
    <property type="nucleotide sequence ID" value="NZ_JACOOY010000022.1"/>
</dbReference>
<accession>A0ABR7EXY6</accession>
<reference evidence="1 2" key="1">
    <citation type="submission" date="2020-08" db="EMBL/GenBank/DDBJ databases">
        <title>Genome public.</title>
        <authorList>
            <person name="Liu C."/>
            <person name="Sun Q."/>
        </authorList>
    </citation>
    <scope>NUCLEOTIDE SEQUENCE [LARGE SCALE GENOMIC DNA]</scope>
    <source>
        <strain evidence="1 2">NSJ-36</strain>
    </source>
</reference>
<gene>
    <name evidence="1" type="ORF">H8S07_13355</name>
</gene>
<evidence type="ECO:0008006" key="3">
    <source>
        <dbReference type="Google" id="ProtNLM"/>
    </source>
</evidence>
<name>A0ABR7EXY6_9FIRM</name>
<sequence length="46" mass="5275">MEEMTKEEMQRFLNREAEKGSSEYEALKALAGILGIKFPELEIADK</sequence>
<evidence type="ECO:0000313" key="2">
    <source>
        <dbReference type="Proteomes" id="UP000647235"/>
    </source>
</evidence>
<protein>
    <recommendedName>
        <fullName evidence="3">Nif11 domain-containing protein</fullName>
    </recommendedName>
</protein>
<comment type="caution">
    <text evidence="1">The sequence shown here is derived from an EMBL/GenBank/DDBJ whole genome shotgun (WGS) entry which is preliminary data.</text>
</comment>
<organism evidence="1 2">
    <name type="scientific">Dorea hominis</name>
    <dbReference type="NCBI Taxonomy" id="2763040"/>
    <lineage>
        <taxon>Bacteria</taxon>
        <taxon>Bacillati</taxon>
        <taxon>Bacillota</taxon>
        <taxon>Clostridia</taxon>
        <taxon>Lachnospirales</taxon>
        <taxon>Lachnospiraceae</taxon>
        <taxon>Dorea</taxon>
    </lineage>
</organism>
<keyword evidence="2" id="KW-1185">Reference proteome</keyword>
<proteinExistence type="predicted"/>
<dbReference type="EMBL" id="JACOOY010000022">
    <property type="protein sequence ID" value="MBC5666218.1"/>
    <property type="molecule type" value="Genomic_DNA"/>
</dbReference>
<dbReference type="Proteomes" id="UP000647235">
    <property type="component" value="Unassembled WGS sequence"/>
</dbReference>
<evidence type="ECO:0000313" key="1">
    <source>
        <dbReference type="EMBL" id="MBC5666218.1"/>
    </source>
</evidence>